<dbReference type="Proteomes" id="UP000029725">
    <property type="component" value="Unassembled WGS sequence"/>
</dbReference>
<dbReference type="OrthoDB" id="435275at2759"/>
<feature type="compositionally biased region" description="Basic and acidic residues" evidence="1">
    <location>
        <begin position="9"/>
        <end position="20"/>
    </location>
</feature>
<comment type="caution">
    <text evidence="2">The sequence shown here is derived from an EMBL/GenBank/DDBJ whole genome shotgun (WGS) entry which is preliminary data.</text>
</comment>
<dbReference type="GeneID" id="25259620"/>
<dbReference type="RefSeq" id="XP_013237930.1">
    <property type="nucleotide sequence ID" value="XM_013382476.1"/>
</dbReference>
<dbReference type="EMBL" id="JMKJ01000266">
    <property type="protein sequence ID" value="KGG51503.1"/>
    <property type="molecule type" value="Genomic_DNA"/>
</dbReference>
<organism evidence="2 3">
    <name type="scientific">Mitosporidium daphniae</name>
    <dbReference type="NCBI Taxonomy" id="1485682"/>
    <lineage>
        <taxon>Eukaryota</taxon>
        <taxon>Fungi</taxon>
        <taxon>Fungi incertae sedis</taxon>
        <taxon>Microsporidia</taxon>
        <taxon>Mitosporidium</taxon>
    </lineage>
</organism>
<accession>A0A098VR33</accession>
<sequence length="487" mass="54190">MVGVSYLQDDAHKNVGRSDKSSPPPSAVANATSPHTPSLLSTSQPMMRRGDLGKHHIVGGGKTFRSRKIDFNKEITVLLESAEPEEHLLQMRSVPLLSTGVEKEEEDEAHLKAILSSAPTFSRMGGGEGARIPVPDSTDVGHSISGEIYEQLYPPTGEAFKKDERWKTPPQPRILDALHNPFYSNHGPAGLYCQNNLLGFGYGTRAPMTLLPCEGETIKGRTLPYVPYWATGDDLIFLTKLTPRLDISTFEKVMWVIESIALVFGHDGVVNSNFLTTKQAVVFIDRWLDPSELKIALSYQSAIFEHWKKTRAAISPSLVVPLLPTLKLEDQQGKIGNSSSSGSANSNIDPYVCFRRREIRQPRKTRRADLEALTKLSRLQEQFEDLLLLLRISLQRDQLKKSLLLEGTLVFGNTFTLESLKSKYGIHVPPIQISASESSNHRHIGHHHGQGSLISSHGRAVIHISDLNFRRCRVQACLMPIFSQEPI</sequence>
<dbReference type="HOGENOM" id="CLU_560295_0_0_1"/>
<name>A0A098VR33_9MICR</name>
<evidence type="ECO:0000313" key="3">
    <source>
        <dbReference type="Proteomes" id="UP000029725"/>
    </source>
</evidence>
<protein>
    <submittedName>
        <fullName evidence="2">Uncharacterized protein</fullName>
    </submittedName>
</protein>
<gene>
    <name evidence="2" type="ORF">DI09_33p200</name>
</gene>
<feature type="region of interest" description="Disordered" evidence="1">
    <location>
        <begin position="1"/>
        <end position="59"/>
    </location>
</feature>
<dbReference type="VEuPathDB" id="MicrosporidiaDB:DI09_33p200"/>
<evidence type="ECO:0000256" key="1">
    <source>
        <dbReference type="SAM" id="MobiDB-lite"/>
    </source>
</evidence>
<proteinExistence type="predicted"/>
<dbReference type="AlphaFoldDB" id="A0A098VR33"/>
<feature type="compositionally biased region" description="Low complexity" evidence="1">
    <location>
        <begin position="32"/>
        <end position="43"/>
    </location>
</feature>
<evidence type="ECO:0000313" key="2">
    <source>
        <dbReference type="EMBL" id="KGG51503.1"/>
    </source>
</evidence>
<keyword evidence="3" id="KW-1185">Reference proteome</keyword>
<reference evidence="2 3" key="1">
    <citation type="submission" date="2014-04" db="EMBL/GenBank/DDBJ databases">
        <title>A new species of microsporidia sheds light on the evolution of extreme parasitism.</title>
        <authorList>
            <person name="Haag K.L."/>
            <person name="James T.Y."/>
            <person name="Larsson R."/>
            <person name="Schaer T.M."/>
            <person name="Refardt D."/>
            <person name="Pombert J.-F."/>
            <person name="Ebert D."/>
        </authorList>
    </citation>
    <scope>NUCLEOTIDE SEQUENCE [LARGE SCALE GENOMIC DNA]</scope>
    <source>
        <strain evidence="2 3">UGP3</strain>
        <tissue evidence="2">Spores</tissue>
    </source>
</reference>